<organism evidence="2 3">
    <name type="scientific">Polaribacter ponticola</name>
    <dbReference type="NCBI Taxonomy" id="2978475"/>
    <lineage>
        <taxon>Bacteria</taxon>
        <taxon>Pseudomonadati</taxon>
        <taxon>Bacteroidota</taxon>
        <taxon>Flavobacteriia</taxon>
        <taxon>Flavobacteriales</taxon>
        <taxon>Flavobacteriaceae</taxon>
    </lineage>
</organism>
<accession>A0ABT5S8G3</accession>
<dbReference type="Gene3D" id="2.60.120.430">
    <property type="entry name" value="Galactose-binding lectin"/>
    <property type="match status" value="1"/>
</dbReference>
<dbReference type="Proteomes" id="UP001151478">
    <property type="component" value="Unassembled WGS sequence"/>
</dbReference>
<dbReference type="RefSeq" id="WP_265725013.1">
    <property type="nucleotide sequence ID" value="NZ_JAOSLC020000003.1"/>
</dbReference>
<sequence length="678" mass="73570">MKKIKTIYKALLILFVIIACTDERSLDFLDTVSVPSNVSAIYNITQDNTGLVTITPTADGAISFDVYFGDATTTPENVESGKNIQHKYAEGTYQVKVVAYNTNGDTAEATQDLFVSFKAPQNLVVTINNDAAISKQVNVLADADFAVTFEFYSGEDGVTQPVMSGNIGESISYAYANAGIYTYKVIAKGGAIETTEFTADFEVTEILAPIASAAAAPSRNDTDVISIFSDSYTDVAGTDFNPNWGQSTIYTPFDLNGDAIIQYSNLNYQGIQIGSTQDVSTMEYLHLDVWTADATELETFLISIASGEKLVKSTLTKDAWTSIDIPISDFTDQGLSVNDLHQFKFVGSGSVFIDNLYFYKAPSGSVSTVVEGFEGTAPTFTDFGNMAPIEVVANPDVSGLNTTSNVAKFVKSNGSETWAGAFFDIPTSLDFANNNKMTVKTWSPKAGITVRFKVENSADNTQFVEVDATASKTNEWEELTFDMSSAAPGVTYDRIVIFFDWDVSGDDSVYYYDEITLVNDVGAATPVLFQDFEGTAPAFTDFGNMAPIEIVVNPDTSGANTTSMVAKFVKSSGSETWAGAFFDMPSSLDVANYGKVVVKTYSPKSGITVRFKIENAADNTQFVEVDAVTTTANAWEELTFDISSALPAITYDRIVIFFDWDVSGDDSIYYYDELALTN</sequence>
<name>A0ABT5S8G3_9FLAO</name>
<dbReference type="PROSITE" id="PS51257">
    <property type="entry name" value="PROKAR_LIPOPROTEIN"/>
    <property type="match status" value="1"/>
</dbReference>
<evidence type="ECO:0000313" key="3">
    <source>
        <dbReference type="Proteomes" id="UP001151478"/>
    </source>
</evidence>
<keyword evidence="1" id="KW-0732">Signal</keyword>
<dbReference type="EMBL" id="JAOSLC020000003">
    <property type="protein sequence ID" value="MDD7914392.1"/>
    <property type="molecule type" value="Genomic_DNA"/>
</dbReference>
<evidence type="ECO:0000313" key="2">
    <source>
        <dbReference type="EMBL" id="MDD7914392.1"/>
    </source>
</evidence>
<gene>
    <name evidence="2" type="ORF">N5A56_008155</name>
</gene>
<evidence type="ECO:0000256" key="1">
    <source>
        <dbReference type="SAM" id="SignalP"/>
    </source>
</evidence>
<keyword evidence="3" id="KW-1185">Reference proteome</keyword>
<dbReference type="InterPro" id="IPR013783">
    <property type="entry name" value="Ig-like_fold"/>
</dbReference>
<comment type="caution">
    <text evidence="2">The sequence shown here is derived from an EMBL/GenBank/DDBJ whole genome shotgun (WGS) entry which is preliminary data.</text>
</comment>
<dbReference type="InterPro" id="IPR035986">
    <property type="entry name" value="PKD_dom_sf"/>
</dbReference>
<proteinExistence type="predicted"/>
<feature type="signal peptide" evidence="1">
    <location>
        <begin position="1"/>
        <end position="21"/>
    </location>
</feature>
<dbReference type="Gene3D" id="2.60.120.260">
    <property type="entry name" value="Galactose-binding domain-like"/>
    <property type="match status" value="1"/>
</dbReference>
<feature type="chain" id="PRO_5045171800" evidence="1">
    <location>
        <begin position="22"/>
        <end position="678"/>
    </location>
</feature>
<dbReference type="SUPFAM" id="SSF49299">
    <property type="entry name" value="PKD domain"/>
    <property type="match status" value="1"/>
</dbReference>
<reference evidence="2" key="1">
    <citation type="submission" date="2023-02" db="EMBL/GenBank/DDBJ databases">
        <title>Polaribacter ponticola sp. nov., isolated from seawater.</title>
        <authorList>
            <person name="Baek J.H."/>
            <person name="Kim J.M."/>
            <person name="Choi D.G."/>
            <person name="Jeon C.O."/>
        </authorList>
    </citation>
    <scope>NUCLEOTIDE SEQUENCE</scope>
    <source>
        <strain evidence="2">MSW5</strain>
    </source>
</reference>
<dbReference type="Gene3D" id="2.60.40.10">
    <property type="entry name" value="Immunoglobulins"/>
    <property type="match status" value="1"/>
</dbReference>
<protein>
    <submittedName>
        <fullName evidence="2">PKD domain protein</fullName>
    </submittedName>
</protein>